<feature type="region of interest" description="Disordered" evidence="1">
    <location>
        <begin position="516"/>
        <end position="549"/>
    </location>
</feature>
<name>A0AAE1N1C8_9FABA</name>
<accession>A0AAE1N1C8</accession>
<dbReference type="Proteomes" id="UP001293593">
    <property type="component" value="Unassembled WGS sequence"/>
</dbReference>
<protein>
    <submittedName>
        <fullName evidence="2">Uncharacterized protein</fullName>
    </submittedName>
</protein>
<evidence type="ECO:0000313" key="3">
    <source>
        <dbReference type="Proteomes" id="UP001293593"/>
    </source>
</evidence>
<dbReference type="EMBL" id="JAWXYG010000002">
    <property type="protein sequence ID" value="KAK4281348.1"/>
    <property type="molecule type" value="Genomic_DNA"/>
</dbReference>
<dbReference type="PANTHER" id="PTHR33443">
    <property type="entry name" value="ZGC:112980"/>
    <property type="match status" value="1"/>
</dbReference>
<sequence length="607" mass="66492">MKSMPDVLDISSDEELGLEGGVKGVDYDWIMDFLGVSDKESDDSDDVIVVHEQKPERRSKSSRPAAIESDDDCVVLDGDPENAITSVNKSATESDELIVVGEKGQIACRDYPHPRHHCATFPFSSTPHARHCEKCHCFVCDLPAPCPKWGTGISSTDHCHATEKVEMWKIQRKNFKLKKSAALPASTSYNNSLPVELSLQNQVVPLGISQLSTNSISQIQASRLTTTHSCSSTHPIPQNNDCWRPVIHPCSSSLTSTIQNQASRANTIPMCSSTTNLTVPNGTNHGRCQGSAPTFIRNRCPPSFVSRPVLGVRNNPFQRDRRRGSSNLCPHYSRRIAISNGLGNAGGTLTATHSTHDSSGYSNHVNPAVRCNKYYDNPGLSNDRTHNRWNNDWLPADLSSYPHRSLSWPGLNYNGENTVAPEIQSYTQPSQLVNDQSFYEPGVQANDAPLNDVACLSGNLHGNGHQIGNQMENTGGDITQWGNLNQDTCQQEPVGDNRGETAAKAVYPSVDLVWNEKSSQSTEPQNENSQPPVTGSITQRPNMNDSSPLFTGGANLSYLADFEDWLMEKDTVLPSEMTILSPDPNPVDMGALFYDFDASSWNGLTHA</sequence>
<dbReference type="PANTHER" id="PTHR33443:SF35">
    <property type="entry name" value="VQ DOMAIN-CONTAINING PROTEIN"/>
    <property type="match status" value="1"/>
</dbReference>
<evidence type="ECO:0000256" key="1">
    <source>
        <dbReference type="SAM" id="MobiDB-lite"/>
    </source>
</evidence>
<evidence type="ECO:0000313" key="2">
    <source>
        <dbReference type="EMBL" id="KAK4281348.1"/>
    </source>
</evidence>
<gene>
    <name evidence="2" type="ORF">QN277_012855</name>
</gene>
<reference evidence="2" key="1">
    <citation type="submission" date="2023-10" db="EMBL/GenBank/DDBJ databases">
        <title>Chromosome-level genome of the transformable northern wattle, Acacia crassicarpa.</title>
        <authorList>
            <person name="Massaro I."/>
            <person name="Sinha N.R."/>
            <person name="Poethig S."/>
            <person name="Leichty A.R."/>
        </authorList>
    </citation>
    <scope>NUCLEOTIDE SEQUENCE</scope>
    <source>
        <strain evidence="2">Acra3RX</strain>
        <tissue evidence="2">Leaf</tissue>
    </source>
</reference>
<proteinExistence type="predicted"/>
<comment type="caution">
    <text evidence="2">The sequence shown here is derived from an EMBL/GenBank/DDBJ whole genome shotgun (WGS) entry which is preliminary data.</text>
</comment>
<organism evidence="2 3">
    <name type="scientific">Acacia crassicarpa</name>
    <name type="common">northern wattle</name>
    <dbReference type="NCBI Taxonomy" id="499986"/>
    <lineage>
        <taxon>Eukaryota</taxon>
        <taxon>Viridiplantae</taxon>
        <taxon>Streptophyta</taxon>
        <taxon>Embryophyta</taxon>
        <taxon>Tracheophyta</taxon>
        <taxon>Spermatophyta</taxon>
        <taxon>Magnoliopsida</taxon>
        <taxon>eudicotyledons</taxon>
        <taxon>Gunneridae</taxon>
        <taxon>Pentapetalae</taxon>
        <taxon>rosids</taxon>
        <taxon>fabids</taxon>
        <taxon>Fabales</taxon>
        <taxon>Fabaceae</taxon>
        <taxon>Caesalpinioideae</taxon>
        <taxon>mimosoid clade</taxon>
        <taxon>Acacieae</taxon>
        <taxon>Acacia</taxon>
    </lineage>
</organism>
<dbReference type="InterPro" id="IPR053234">
    <property type="entry name" value="RPM1_Interactor"/>
</dbReference>
<dbReference type="AlphaFoldDB" id="A0AAE1N1C8"/>
<keyword evidence="3" id="KW-1185">Reference proteome</keyword>